<comment type="caution">
    <text evidence="7">The sequence shown here is derived from an EMBL/GenBank/DDBJ whole genome shotgun (WGS) entry which is preliminary data.</text>
</comment>
<evidence type="ECO:0000259" key="5">
    <source>
        <dbReference type="Pfam" id="PF00370"/>
    </source>
</evidence>
<dbReference type="InterPro" id="IPR033676">
    <property type="entry name" value="AI-2_kinase"/>
</dbReference>
<dbReference type="GO" id="GO:0009372">
    <property type="term" value="P:quorum sensing"/>
    <property type="evidence" value="ECO:0007669"/>
    <property type="project" value="InterPro"/>
</dbReference>
<dbReference type="GO" id="GO:0071518">
    <property type="term" value="F:autoinducer-2 kinase activity"/>
    <property type="evidence" value="ECO:0007669"/>
    <property type="project" value="InterPro"/>
</dbReference>
<dbReference type="PIRSF" id="PIRSF000538">
    <property type="entry name" value="GlpK"/>
    <property type="match status" value="1"/>
</dbReference>
<dbReference type="PANTHER" id="PTHR43095">
    <property type="entry name" value="SUGAR KINASE"/>
    <property type="match status" value="1"/>
</dbReference>
<feature type="domain" description="Carbohydrate kinase FGGY N-terminal" evidence="5">
    <location>
        <begin position="3"/>
        <end position="247"/>
    </location>
</feature>
<dbReference type="NCBIfam" id="NF008187">
    <property type="entry name" value="PRK10939.1"/>
    <property type="match status" value="1"/>
</dbReference>
<dbReference type="Proteomes" id="UP000325116">
    <property type="component" value="Unassembled WGS sequence"/>
</dbReference>
<dbReference type="AlphaFoldDB" id="A0A5C8CCI2"/>
<feature type="domain" description="Carbohydrate kinase FGGY C-terminal" evidence="6">
    <location>
        <begin position="291"/>
        <end position="453"/>
    </location>
</feature>
<evidence type="ECO:0000259" key="6">
    <source>
        <dbReference type="Pfam" id="PF02782"/>
    </source>
</evidence>
<evidence type="ECO:0000256" key="1">
    <source>
        <dbReference type="ARBA" id="ARBA00009156"/>
    </source>
</evidence>
<comment type="similarity">
    <text evidence="1">Belongs to the FGGY kinase family.</text>
</comment>
<organism evidence="7 8">
    <name type="scientific">Brachyspira aalborgi</name>
    <dbReference type="NCBI Taxonomy" id="29522"/>
    <lineage>
        <taxon>Bacteria</taxon>
        <taxon>Pseudomonadati</taxon>
        <taxon>Spirochaetota</taxon>
        <taxon>Spirochaetia</taxon>
        <taxon>Brachyspirales</taxon>
        <taxon>Brachyspiraceae</taxon>
        <taxon>Brachyspira</taxon>
    </lineage>
</organism>
<dbReference type="Gene3D" id="3.30.420.40">
    <property type="match status" value="2"/>
</dbReference>
<evidence type="ECO:0000256" key="2">
    <source>
        <dbReference type="ARBA" id="ARBA00022490"/>
    </source>
</evidence>
<keyword evidence="2" id="KW-0963">Cytoplasm</keyword>
<dbReference type="PANTHER" id="PTHR43095:SF5">
    <property type="entry name" value="XYLULOSE KINASE"/>
    <property type="match status" value="1"/>
</dbReference>
<evidence type="ECO:0000256" key="4">
    <source>
        <dbReference type="ARBA" id="ARBA00022777"/>
    </source>
</evidence>
<dbReference type="SUPFAM" id="SSF53067">
    <property type="entry name" value="Actin-like ATPase domain"/>
    <property type="match status" value="2"/>
</dbReference>
<dbReference type="InterPro" id="IPR050406">
    <property type="entry name" value="FGGY_Carb_Kinase"/>
</dbReference>
<dbReference type="InterPro" id="IPR018485">
    <property type="entry name" value="FGGY_C"/>
</dbReference>
<gene>
    <name evidence="7" type="ORF">EPJ80_11150</name>
</gene>
<dbReference type="RefSeq" id="WP_147759038.1">
    <property type="nucleotide sequence ID" value="NZ_SAXT01000006.1"/>
</dbReference>
<keyword evidence="4 7" id="KW-0418">Kinase</keyword>
<evidence type="ECO:0000313" key="7">
    <source>
        <dbReference type="EMBL" id="TXJ11169.1"/>
    </source>
</evidence>
<dbReference type="EMBL" id="SAXT01000006">
    <property type="protein sequence ID" value="TXJ11169.1"/>
    <property type="molecule type" value="Genomic_DNA"/>
</dbReference>
<dbReference type="GO" id="GO:0005975">
    <property type="term" value="P:carbohydrate metabolic process"/>
    <property type="evidence" value="ECO:0007669"/>
    <property type="project" value="InterPro"/>
</dbReference>
<dbReference type="InterPro" id="IPR000577">
    <property type="entry name" value="Carb_kinase_FGGY"/>
</dbReference>
<proteinExistence type="inferred from homology"/>
<sequence>MKYILSLDAGTGSVRAIIFDKSGNQIIESQREYIHKINPKYQGSIDFDIENNWKLICKCIKDVLKQISPNDILAISTTSMREAFVLYDENKKPIWACSNVDARAYQETIDLRKNKELEKDIYYISGQTFSLGAIPRLLWIKNNDKDIYNKACYLNMLSDWIAVELGADIFIDPSNGSTLGLFNLKTRNFDKKIFEMSDLDFKFANAKVLESGTIIGEVNNKASKETGLKEGTKIVMGGGDAQLGTIGVGAVNEKDTIILGGTFWQQEVNMKSPIIDKDARIRINCSSISDLWQAEGIAFYPGLVARWFRDAFCEDLKEIAKKNNTNAYKLLSDKSKDIPAGCYEIIPIFSDKMNYISWKHAAPSFINMTIDPNKTNRYSLFKSIMENAAIVSYNNIKTIENFSNINIDYLTFAGGAANDSVWCQILADVLQLEVRTTKVKEATALGAAICACVGINLYKDFYEAADICVKKDIVYYPDKNNSKVYANLINKFNDVYKIQLELADKNLTTHMWKAVGE</sequence>
<accession>A0A5C8CCI2</accession>
<dbReference type="Pfam" id="PF00370">
    <property type="entry name" value="FGGY_N"/>
    <property type="match status" value="1"/>
</dbReference>
<evidence type="ECO:0000256" key="3">
    <source>
        <dbReference type="ARBA" id="ARBA00022679"/>
    </source>
</evidence>
<reference evidence="7 8" key="1">
    <citation type="journal article" date="1992" name="Lakartidningen">
        <title>[Penicillin V and not amoxicillin is the first choice preparation in acute otitis].</title>
        <authorList>
            <person name="Kamme C."/>
            <person name="Lundgren K."/>
            <person name="Prellner K."/>
        </authorList>
    </citation>
    <scope>NUCLEOTIDE SEQUENCE [LARGE SCALE GENOMIC DNA]</scope>
    <source>
        <strain evidence="7 8">W1</strain>
    </source>
</reference>
<dbReference type="EC" id="2.7.1.189" evidence="7"/>
<evidence type="ECO:0000313" key="8">
    <source>
        <dbReference type="Proteomes" id="UP000325116"/>
    </source>
</evidence>
<dbReference type="InterPro" id="IPR018484">
    <property type="entry name" value="FGGY_N"/>
</dbReference>
<dbReference type="InterPro" id="IPR043129">
    <property type="entry name" value="ATPase_NBD"/>
</dbReference>
<name>A0A5C8CCI2_9SPIR</name>
<dbReference type="Pfam" id="PF02782">
    <property type="entry name" value="FGGY_C"/>
    <property type="match status" value="1"/>
</dbReference>
<protein>
    <submittedName>
        <fullName evidence="7">Autoinducer-2 kinase</fullName>
        <ecNumber evidence="7">2.7.1.189</ecNumber>
    </submittedName>
</protein>
<dbReference type="CDD" id="cd07775">
    <property type="entry name" value="ASKHA_NBD_FGGY_AI-2K"/>
    <property type="match status" value="1"/>
</dbReference>
<keyword evidence="3 7" id="KW-0808">Transferase</keyword>